<dbReference type="InterPro" id="IPR050789">
    <property type="entry name" value="Diverse_Enzym_Activities"/>
</dbReference>
<accession>A0A1L7I361</accession>
<name>A0A1L7I361_9FLAO</name>
<dbReference type="InterPro" id="IPR001466">
    <property type="entry name" value="Beta-lactam-related"/>
</dbReference>
<dbReference type="AlphaFoldDB" id="A0A1L7I361"/>
<dbReference type="STRING" id="1229726.GRFL_1312"/>
<dbReference type="InterPro" id="IPR012338">
    <property type="entry name" value="Beta-lactam/transpept-like"/>
</dbReference>
<evidence type="ECO:0000313" key="1">
    <source>
        <dbReference type="EMBL" id="APU68036.1"/>
    </source>
</evidence>
<dbReference type="EMBL" id="CP016359">
    <property type="protein sequence ID" value="APU68036.1"/>
    <property type="molecule type" value="Genomic_DNA"/>
</dbReference>
<reference evidence="1 2" key="1">
    <citation type="submission" date="2016-07" db="EMBL/GenBank/DDBJ databases">
        <title>Multi-omics approach to identify versatile polysaccharide utilization systems of a marine flavobacterium Gramella flava.</title>
        <authorList>
            <person name="Tang K."/>
        </authorList>
    </citation>
    <scope>NUCLEOTIDE SEQUENCE [LARGE SCALE GENOMIC DNA]</scope>
    <source>
        <strain evidence="1 2">JLT2011</strain>
    </source>
</reference>
<dbReference type="Gene3D" id="3.40.710.10">
    <property type="entry name" value="DD-peptidase/beta-lactamase superfamily"/>
    <property type="match status" value="1"/>
</dbReference>
<gene>
    <name evidence="1" type="ORF">GRFL_1312</name>
</gene>
<dbReference type="PANTHER" id="PTHR43283:SF7">
    <property type="entry name" value="BETA-LACTAMASE-RELATED DOMAIN-CONTAINING PROTEIN"/>
    <property type="match status" value="1"/>
</dbReference>
<dbReference type="KEGG" id="gfl:GRFL_1312"/>
<keyword evidence="2" id="KW-1185">Reference proteome</keyword>
<protein>
    <submittedName>
        <fullName evidence="1">Beta-lactamase</fullName>
    </submittedName>
</protein>
<dbReference type="PANTHER" id="PTHR43283">
    <property type="entry name" value="BETA-LACTAMASE-RELATED"/>
    <property type="match status" value="1"/>
</dbReference>
<proteinExistence type="predicted"/>
<sequence length="386" mass="44821">MKKLTRFLLLFTGFLLLASFLLYIFGYSYLFKAIGTVYFTGHTTAFIDDYPYFENHLIENADSVQPWEIADNYNKTEATKTLDSLNEKLGTAAFLIIKNDRIVFEKYYQDYGKLSRTNSFSMAKSIVTALMFKAIQDGYLRNIQQPVSDFFPQFDPRLSLGDLSSMSSGLNWNENYYNPFASTARSYFGENNREQILELQVTETPGKEFKYLSGNTELLGMVIEKATGMSLSEYLSKSFWKPMGMNDDALWQIDSRKSNLEKAYCCIASNARNFAKFGRLFENYGDWNGTQLLDSSYVALASRPRFEKSPYYGYGFWLSNYRNKEIFYMRGVLGQYVIIIPEDHLIITRLGQKFIRKTGDDKHYKDFYMYIDEAYKMIEDAAQNQS</sequence>
<dbReference type="Proteomes" id="UP000186230">
    <property type="component" value="Chromosome"/>
</dbReference>
<dbReference type="Pfam" id="PF00144">
    <property type="entry name" value="Beta-lactamase"/>
    <property type="match status" value="1"/>
</dbReference>
<dbReference type="SUPFAM" id="SSF56601">
    <property type="entry name" value="beta-lactamase/transpeptidase-like"/>
    <property type="match status" value="1"/>
</dbReference>
<evidence type="ECO:0000313" key="2">
    <source>
        <dbReference type="Proteomes" id="UP000186230"/>
    </source>
</evidence>
<organism evidence="1 2">
    <name type="scientific">Christiangramia flava JLT2011</name>
    <dbReference type="NCBI Taxonomy" id="1229726"/>
    <lineage>
        <taxon>Bacteria</taxon>
        <taxon>Pseudomonadati</taxon>
        <taxon>Bacteroidota</taxon>
        <taxon>Flavobacteriia</taxon>
        <taxon>Flavobacteriales</taxon>
        <taxon>Flavobacteriaceae</taxon>
        <taxon>Christiangramia</taxon>
    </lineage>
</organism>